<feature type="transmembrane region" description="Helical" evidence="1">
    <location>
        <begin position="187"/>
        <end position="213"/>
    </location>
</feature>
<feature type="transmembrane region" description="Helical" evidence="1">
    <location>
        <begin position="149"/>
        <end position="175"/>
    </location>
</feature>
<feature type="transmembrane region" description="Helical" evidence="1">
    <location>
        <begin position="20"/>
        <end position="41"/>
    </location>
</feature>
<accession>A0AA42W6Q9</accession>
<feature type="transmembrane region" description="Helical" evidence="1">
    <location>
        <begin position="233"/>
        <end position="252"/>
    </location>
</feature>
<feature type="transmembrane region" description="Helical" evidence="1">
    <location>
        <begin position="111"/>
        <end position="129"/>
    </location>
</feature>
<dbReference type="Pfam" id="PF14897">
    <property type="entry name" value="EpsG"/>
    <property type="match status" value="1"/>
</dbReference>
<feature type="transmembrane region" description="Helical" evidence="1">
    <location>
        <begin position="307"/>
        <end position="332"/>
    </location>
</feature>
<keyword evidence="1" id="KW-0472">Membrane</keyword>
<evidence type="ECO:0000256" key="1">
    <source>
        <dbReference type="SAM" id="Phobius"/>
    </source>
</evidence>
<keyword evidence="1" id="KW-0812">Transmembrane</keyword>
<evidence type="ECO:0000313" key="2">
    <source>
        <dbReference type="EMBL" id="MDH2007189.1"/>
    </source>
</evidence>
<feature type="transmembrane region" description="Helical" evidence="1">
    <location>
        <begin position="87"/>
        <end position="104"/>
    </location>
</feature>
<name>A0AA42W6Q9_9BURK</name>
<dbReference type="EMBL" id="JAOCJW010000050">
    <property type="protein sequence ID" value="MDH2007189.1"/>
    <property type="molecule type" value="Genomic_DNA"/>
</dbReference>
<dbReference type="RefSeq" id="WP_279853406.1">
    <property type="nucleotide sequence ID" value="NZ_JAOCIA010000053.1"/>
</dbReference>
<gene>
    <name evidence="2" type="ORF">N5J23_16885</name>
</gene>
<protein>
    <submittedName>
        <fullName evidence="2">EpsG family protein</fullName>
    </submittedName>
</protein>
<organism evidence="2 3">
    <name type="scientific">Comamonas aquatica</name>
    <dbReference type="NCBI Taxonomy" id="225991"/>
    <lineage>
        <taxon>Bacteria</taxon>
        <taxon>Pseudomonadati</taxon>
        <taxon>Pseudomonadota</taxon>
        <taxon>Betaproteobacteria</taxon>
        <taxon>Burkholderiales</taxon>
        <taxon>Comamonadaceae</taxon>
        <taxon>Comamonas</taxon>
    </lineage>
</organism>
<feature type="transmembrane region" description="Helical" evidence="1">
    <location>
        <begin position="264"/>
        <end position="287"/>
    </location>
</feature>
<evidence type="ECO:0000313" key="3">
    <source>
        <dbReference type="Proteomes" id="UP001161294"/>
    </source>
</evidence>
<dbReference type="InterPro" id="IPR049458">
    <property type="entry name" value="EpsG-like"/>
</dbReference>
<reference evidence="2" key="1">
    <citation type="submission" date="2022-09" db="EMBL/GenBank/DDBJ databases">
        <title>Intensive care unit water sources are persistently colonized with multi-drug resistant bacteria and are the site of extensive horizontal gene transfer of antibiotic resistance genes.</title>
        <authorList>
            <person name="Diorio-Toth L."/>
        </authorList>
    </citation>
    <scope>NUCLEOTIDE SEQUENCE</scope>
    <source>
        <strain evidence="2">GD03686</strain>
    </source>
</reference>
<comment type="caution">
    <text evidence="2">The sequence shown here is derived from an EMBL/GenBank/DDBJ whole genome shotgun (WGS) entry which is preliminary data.</text>
</comment>
<keyword evidence="1" id="KW-1133">Transmembrane helix</keyword>
<dbReference type="AlphaFoldDB" id="A0AA42W6Q9"/>
<proteinExistence type="predicted"/>
<sequence>MANLRVVFCALRQMKNISNLILIILTAAFFGSVSGLSLLGFSRDYFNYDNLYQEIAIDQDGETKKLNDLLFYYSIKLFSSFFVEFEYFYLFFCLITIGVLFFGIGLTKTRLFIFLVIWMSLSFGLHYYTQVRAGLAIAILICAFYAQKRLITCLLSILAITAHISALIPVVIYYFALTPRKLKTLILVGFFLSWAFFLLNRDNLVLSIIINYLPDERLLKYIELLGKGEFTEQNMLAAMPILQLLATIHILARRCILPNYKFEVYLSFAGPVLFYMLSSIPVFAIRGYELFIPFFIIMISRKEYGSIFLYFILFAYLIFGLKSSFFGSLPIIQI</sequence>
<dbReference type="Proteomes" id="UP001161294">
    <property type="component" value="Unassembled WGS sequence"/>
</dbReference>